<proteinExistence type="predicted"/>
<feature type="domain" description="Major capsid protein N-terminal" evidence="2">
    <location>
        <begin position="1270"/>
        <end position="1397"/>
    </location>
</feature>
<sequence>MIGALYQLVARSVEDIPINYNPQITLFKKVYRRHIDFSTEEKKLRFKSKLNFGTSSRCRIRRFGDFVNKLFLDLEISSPDIRYKRLTSSEVSSLLLTYGINYSGSSIDETELANIETVINNSRDKFYTEFNSIYSEEDGVSDGILNTIQDLGNDYLNDEEIDENEFYDLMIKAVMFYDETYNTAYYFLDSYNDDKIADSNDTVTNVYSLRSLLYNRLLLQIIPTSTTTFNDENLIFVNNIFREPFLLSPDEYGIFASKHFLNNIVNSYDFNIPFTNYDAYKLFETYLQNNNMQLLSSGDVNFVNTQVFNSVYYGLIRNLLLLRIFYQNLTRDYHFIYYKNIKFDSTTNGYHNKEPFVTISLVQRNEDTTLFDNYFDEYFTIGRISGETTNSYYKFLDDSINKVQDFHLKNSILYKNTNAESFFRANILWSHLDPANFLSFFTVLQSNALVNTYLFNLIPLNTPTEINTAVNLVIDSILKTYGDANNGNIMGIESLVAKYFTPLYTALETNISNEFTISTERINKLIELRESYETIEDDIFLTSVFQKESYIEFKNTNYNFMEYIKQQYLDRFTSFITEYNSLRNTGLSTADMGIITYTNISEGDNDGNFKSYTLEFRDTNKDLTNIFNSDTSDFIIFYSENDNNAYTVWFNNSTVEPDQSYHPDIENSTKIEIEITNILTTTQLVENIKNELDILDDFSASRASTTLTITNNIEGHCKAPYLGKVPKLFNYTVIQSGTLLSEEIIEYTFKDADYYKNTGDSNYFTIFSKDNDDRIRVWLQINTSTDPGDKDYHTDNEEITILATDTSDQVATKIQIAIDALPNFTATVDGSTVTISTTTNGIAGPYSLIEDSDRYFALYDSIDMFFIDIRNFNYSDYVNNGRNFYQITRSKLEDIIADPFLPDPLTPTTPKVKDVASSAWYTLLTQQITNFNDLYNYKLLSEEFINDTIGSEAERIRQYINFNETNDIFYSFNNNDNYIDFYEASSSSKSSDAVTYINSLFNPLILSATRYIQNRDILNIASVAVPQSLQYDTYENMFNFFLDTIYDTYDSNDEASAVVNDGYSHDPNVISLNTINTYFTTGNVLGEEELGIKGAMDYYNDIISISTTFYDTGNGIGSIVPNFSADDIFTDAIDGQIDTDNLENNYETFIQNKTSPERIIALNTLLELIGPAVITASNLLNDSTNISQNYNGFTNESDIYKYLYDIISEAGYGQYYSDINYYTKQEIYNAFITRLTNRGETLSGYINKIDGTDTTTLYADILERYNNQNTSAPFAWIERFGHAIIKKIHLDIGGQIIETHSGQLIDIISKTEDEIGKLESLKKLIGDIDSLKTYDENSKSVRLRIPLRFFFCRRYELSLPIVAMHATYIDIVTELEELTNLIYTESNTYYRKKPKIKSSINATYIYVEPEERQKIVDSRQEILIDTFNLSTTTVIKNTTMNSNNLVKISPVFKGMCREIFFTIQNSKYIDGTLPKYENVETLSDGAIISTPTLKTSNSKNLLLYGEDNNGSGTPLDSYQIVFNGKIRETYRSGIYSNTIPFYAYHTNYPGDGINNYSMALYPELLQPSGHGTLNKIRRVDFDIKIKESVKKELEEYNRNLTIKFYTHGQTILRIMSGLSGLAFYV</sequence>
<dbReference type="Gene3D" id="2.70.9.10">
    <property type="entry name" value="Adenovirus Type 2 Hexon, domain 4"/>
    <property type="match status" value="2"/>
</dbReference>
<dbReference type="InterPro" id="IPR016112">
    <property type="entry name" value="VP_dsDNA_II"/>
</dbReference>
<dbReference type="InterPro" id="IPR007542">
    <property type="entry name" value="MCP_C"/>
</dbReference>
<dbReference type="InterPro" id="IPR038519">
    <property type="entry name" value="MCP_C_sf"/>
</dbReference>
<reference evidence="3" key="1">
    <citation type="journal article" date="2020" name="Nature">
        <title>Giant virus diversity and host interactions through global metagenomics.</title>
        <authorList>
            <person name="Schulz F."/>
            <person name="Roux S."/>
            <person name="Paez-Espino D."/>
            <person name="Jungbluth S."/>
            <person name="Walsh D.A."/>
            <person name="Denef V.J."/>
            <person name="McMahon K.D."/>
            <person name="Konstantinidis K.T."/>
            <person name="Eloe-Fadrosh E.A."/>
            <person name="Kyrpides N.C."/>
            <person name="Woyke T."/>
        </authorList>
    </citation>
    <scope>NUCLEOTIDE SEQUENCE</scope>
    <source>
        <strain evidence="3">GVMAG-S-1004661-13</strain>
    </source>
</reference>
<dbReference type="EMBL" id="MN740543">
    <property type="protein sequence ID" value="QHS77239.1"/>
    <property type="molecule type" value="Genomic_DNA"/>
</dbReference>
<dbReference type="Pfam" id="PF04451">
    <property type="entry name" value="Capsid_NCLDV"/>
    <property type="match status" value="1"/>
</dbReference>
<dbReference type="SUPFAM" id="SSF49749">
    <property type="entry name" value="Group II dsDNA viruses VP"/>
    <property type="match status" value="3"/>
</dbReference>
<evidence type="ECO:0000259" key="1">
    <source>
        <dbReference type="Pfam" id="PF04451"/>
    </source>
</evidence>
<organism evidence="3">
    <name type="scientific">viral metagenome</name>
    <dbReference type="NCBI Taxonomy" id="1070528"/>
    <lineage>
        <taxon>unclassified sequences</taxon>
        <taxon>metagenomes</taxon>
        <taxon>organismal metagenomes</taxon>
    </lineage>
</organism>
<dbReference type="GO" id="GO:0005198">
    <property type="term" value="F:structural molecule activity"/>
    <property type="evidence" value="ECO:0007669"/>
    <property type="project" value="InterPro"/>
</dbReference>
<dbReference type="Pfam" id="PF16903">
    <property type="entry name" value="Capsid_N"/>
    <property type="match status" value="2"/>
</dbReference>
<feature type="domain" description="Major capsid protein N-terminal" evidence="2">
    <location>
        <begin position="25"/>
        <end position="77"/>
    </location>
</feature>
<feature type="domain" description="Major capsid protein C-terminal" evidence="1">
    <location>
        <begin position="1411"/>
        <end position="1620"/>
    </location>
</feature>
<name>A0A6C0AC05_9ZZZZ</name>
<evidence type="ECO:0008006" key="4">
    <source>
        <dbReference type="Google" id="ProtNLM"/>
    </source>
</evidence>
<protein>
    <recommendedName>
        <fullName evidence="4">Major capsid protein C-terminal domain-containing protein</fullName>
    </recommendedName>
</protein>
<dbReference type="Gene3D" id="2.70.9.20">
    <property type="entry name" value="Major capsid protein Vp54"/>
    <property type="match status" value="1"/>
</dbReference>
<dbReference type="InterPro" id="IPR031654">
    <property type="entry name" value="Capsid_N"/>
</dbReference>
<evidence type="ECO:0000313" key="3">
    <source>
        <dbReference type="EMBL" id="QHS77239.1"/>
    </source>
</evidence>
<evidence type="ECO:0000259" key="2">
    <source>
        <dbReference type="Pfam" id="PF16903"/>
    </source>
</evidence>
<accession>A0A6C0AC05</accession>